<dbReference type="RefSeq" id="WP_182849225.1">
    <property type="nucleotide sequence ID" value="NZ_BAAALP010000064.1"/>
</dbReference>
<dbReference type="SUPFAM" id="SSF110296">
    <property type="entry name" value="Oligoxyloglucan reducing end-specific cellobiohydrolase"/>
    <property type="match status" value="1"/>
</dbReference>
<comment type="caution">
    <text evidence="2">The sequence shown here is derived from an EMBL/GenBank/DDBJ whole genome shotgun (WGS) entry which is preliminary data.</text>
</comment>
<dbReference type="PROSITE" id="PS51257">
    <property type="entry name" value="PROKAR_LIPOPROTEIN"/>
    <property type="match status" value="1"/>
</dbReference>
<dbReference type="AlphaFoldDB" id="A0A7W3LZV0"/>
<dbReference type="EMBL" id="JACJIA010000023">
    <property type="protein sequence ID" value="MBA8957393.1"/>
    <property type="molecule type" value="Genomic_DNA"/>
</dbReference>
<reference evidence="2 3" key="1">
    <citation type="submission" date="2020-08" db="EMBL/GenBank/DDBJ databases">
        <title>Genomic Encyclopedia of Type Strains, Phase IV (KMG-IV): sequencing the most valuable type-strain genomes for metagenomic binning, comparative biology and taxonomic classification.</title>
        <authorList>
            <person name="Goeker M."/>
        </authorList>
    </citation>
    <scope>NUCLEOTIDE SEQUENCE [LARGE SCALE GENOMIC DNA]</scope>
    <source>
        <strain evidence="2 3">DSM 44197</strain>
    </source>
</reference>
<proteinExistence type="predicted"/>
<dbReference type="Proteomes" id="UP000572680">
    <property type="component" value="Unassembled WGS sequence"/>
</dbReference>
<name>A0A7W3LZV0_ACTNM</name>
<evidence type="ECO:0000313" key="3">
    <source>
        <dbReference type="Proteomes" id="UP000572680"/>
    </source>
</evidence>
<evidence type="ECO:0000313" key="2">
    <source>
        <dbReference type="EMBL" id="MBA8957393.1"/>
    </source>
</evidence>
<feature type="chain" id="PRO_5031265456" description="Exo-alpha-sialidase" evidence="1">
    <location>
        <begin position="34"/>
        <end position="302"/>
    </location>
</feature>
<dbReference type="CDD" id="cd15482">
    <property type="entry name" value="Sialidase_non-viral"/>
    <property type="match status" value="1"/>
</dbReference>
<dbReference type="NCBIfam" id="NF045728">
    <property type="entry name" value="glycosyl_F510_1955"/>
    <property type="match status" value="1"/>
</dbReference>
<keyword evidence="3" id="KW-1185">Reference proteome</keyword>
<accession>A0A7W3LZV0</accession>
<dbReference type="Gene3D" id="2.130.10.10">
    <property type="entry name" value="YVTN repeat-like/Quinoprotein amine dehydrogenase"/>
    <property type="match status" value="1"/>
</dbReference>
<evidence type="ECO:0000256" key="1">
    <source>
        <dbReference type="SAM" id="SignalP"/>
    </source>
</evidence>
<keyword evidence="1" id="KW-0732">Signal</keyword>
<protein>
    <recommendedName>
        <fullName evidence="4">Exo-alpha-sialidase</fullName>
    </recommendedName>
</protein>
<feature type="signal peptide" evidence="1">
    <location>
        <begin position="1"/>
        <end position="33"/>
    </location>
</feature>
<dbReference type="InterPro" id="IPR054817">
    <property type="entry name" value="Glycosyl_F510_1955-like"/>
</dbReference>
<sequence length="302" mass="31616">MFRPRRSGAFPRTRLASGTAITILASLGLAACAGDKKHPAPTQSAVSQGFGHVHGIGVDPADGAVYVGAHHGVFRVAGPEQAVRVAGRVQDTMGFAVIGPRTFLASGHPAAAEISKGMAPHLGLIRSEDAGNTWTAVSDQGRADFHSIQPAGKNLYVHDNQTGHVRRSGDQGRTWVLGARLEAVDLAAGRDQPDRVYATTPQGIQVSDDGGTTFKAAAWTPVLTHLDVTGGGLVGVDPEGRTYASSPDGSGWQARGRVPGAQVSAFTAVDDRRLLAAVDEGTLYESRNGGHDFTLLYRPTTR</sequence>
<dbReference type="InterPro" id="IPR015943">
    <property type="entry name" value="WD40/YVTN_repeat-like_dom_sf"/>
</dbReference>
<organism evidence="2 3">
    <name type="scientific">Actinomadura namibiensis</name>
    <dbReference type="NCBI Taxonomy" id="182080"/>
    <lineage>
        <taxon>Bacteria</taxon>
        <taxon>Bacillati</taxon>
        <taxon>Actinomycetota</taxon>
        <taxon>Actinomycetes</taxon>
        <taxon>Streptosporangiales</taxon>
        <taxon>Thermomonosporaceae</taxon>
        <taxon>Actinomadura</taxon>
    </lineage>
</organism>
<gene>
    <name evidence="2" type="ORF">HNR61_009086</name>
</gene>
<evidence type="ECO:0008006" key="4">
    <source>
        <dbReference type="Google" id="ProtNLM"/>
    </source>
</evidence>